<dbReference type="Gene3D" id="3.40.50.880">
    <property type="match status" value="1"/>
</dbReference>
<dbReference type="Pfam" id="PF00425">
    <property type="entry name" value="Chorismate_bind"/>
    <property type="match status" value="1"/>
</dbReference>
<keyword evidence="6" id="KW-0289">Folate biosynthesis</keyword>
<comment type="catalytic activity">
    <reaction evidence="1">
        <text>chorismate + L-glutamine = 4-amino-4-deoxychorismate + L-glutamate</text>
        <dbReference type="Rhea" id="RHEA:11672"/>
        <dbReference type="ChEBI" id="CHEBI:29748"/>
        <dbReference type="ChEBI" id="CHEBI:29985"/>
        <dbReference type="ChEBI" id="CHEBI:58359"/>
        <dbReference type="ChEBI" id="CHEBI:58406"/>
        <dbReference type="EC" id="2.6.1.85"/>
    </reaction>
</comment>
<dbReference type="InterPro" id="IPR005801">
    <property type="entry name" value="ADC_synthase"/>
</dbReference>
<evidence type="ECO:0000313" key="13">
    <source>
        <dbReference type="EMBL" id="PWN37262.1"/>
    </source>
</evidence>
<comment type="pathway">
    <text evidence="2">Cofactor biosynthesis; tetrahydrofolate biosynthesis; 4-aminobenzoate from chorismate: step 1/2.</text>
</comment>
<evidence type="ECO:0000256" key="9">
    <source>
        <dbReference type="ARBA" id="ARBA00031904"/>
    </source>
</evidence>
<dbReference type="FunCoup" id="A0A316VI40">
    <property type="interactions" value="109"/>
</dbReference>
<dbReference type="InterPro" id="IPR006221">
    <property type="entry name" value="TrpG/PapA_dom"/>
</dbReference>
<evidence type="ECO:0000256" key="1">
    <source>
        <dbReference type="ARBA" id="ARBA00001000"/>
    </source>
</evidence>
<reference evidence="13 14" key="1">
    <citation type="journal article" date="2018" name="Mol. Biol. Evol.">
        <title>Broad Genomic Sampling Reveals a Smut Pathogenic Ancestry of the Fungal Clade Ustilaginomycotina.</title>
        <authorList>
            <person name="Kijpornyongpan T."/>
            <person name="Mondo S.J."/>
            <person name="Barry K."/>
            <person name="Sandor L."/>
            <person name="Lee J."/>
            <person name="Lipzen A."/>
            <person name="Pangilinan J."/>
            <person name="LaButti K."/>
            <person name="Hainaut M."/>
            <person name="Henrissat B."/>
            <person name="Grigoriev I.V."/>
            <person name="Spatafora J.W."/>
            <person name="Aime M.C."/>
        </authorList>
    </citation>
    <scope>NUCLEOTIDE SEQUENCE [LARGE SCALE GENOMIC DNA]</scope>
    <source>
        <strain evidence="13 14">MCA 3882</strain>
    </source>
</reference>
<dbReference type="Proteomes" id="UP000245771">
    <property type="component" value="Unassembled WGS sequence"/>
</dbReference>
<evidence type="ECO:0000256" key="2">
    <source>
        <dbReference type="ARBA" id="ARBA00005009"/>
    </source>
</evidence>
<keyword evidence="14" id="KW-1185">Reference proteome</keyword>
<dbReference type="InterPro" id="IPR015890">
    <property type="entry name" value="Chorismate_C"/>
</dbReference>
<organism evidence="13 14">
    <name type="scientific">Meira miltonrushii</name>
    <dbReference type="NCBI Taxonomy" id="1280837"/>
    <lineage>
        <taxon>Eukaryota</taxon>
        <taxon>Fungi</taxon>
        <taxon>Dikarya</taxon>
        <taxon>Basidiomycota</taxon>
        <taxon>Ustilaginomycotina</taxon>
        <taxon>Exobasidiomycetes</taxon>
        <taxon>Exobasidiales</taxon>
        <taxon>Brachybasidiaceae</taxon>
        <taxon>Meira</taxon>
    </lineage>
</organism>
<dbReference type="PROSITE" id="PS51273">
    <property type="entry name" value="GATASE_TYPE_1"/>
    <property type="match status" value="1"/>
</dbReference>
<dbReference type="RefSeq" id="XP_025357564.1">
    <property type="nucleotide sequence ID" value="XM_025497131.1"/>
</dbReference>
<dbReference type="GO" id="GO:0046654">
    <property type="term" value="P:tetrahydrofolate biosynthetic process"/>
    <property type="evidence" value="ECO:0007669"/>
    <property type="project" value="UniProtKB-UniPathway"/>
</dbReference>
<evidence type="ECO:0000256" key="7">
    <source>
        <dbReference type="ARBA" id="ARBA00022962"/>
    </source>
</evidence>
<dbReference type="SUPFAM" id="SSF56322">
    <property type="entry name" value="ADC synthase"/>
    <property type="match status" value="1"/>
</dbReference>
<sequence>MDGLNALEEDCVPPRLLIIDHHDSYTHNLLICLLDGLAAKIERRGPFPERAREIASKLLLSRTTILPFTHPIWQDEKQAKQKLLPNYDALILSPGPGRPDSKDDFGASMVILQSFMRNSDELLPTLGICLGHQGIAIACGGSLKRANNLRHGMSSELIVIDDAANNSWPSILGNVQQSAGMTTYNSLVVDEASFPEDLKVTAHAMDAPVEEDEGKTEERIVMALQHTKHPIWGVQFHPESIASQGGHAILTDFLDNTHAYWKQQSESSQTSLANRALSKLRSWRQAEPVQAIAGDTSTSASRSTMDTTFSLSDSAEDPIRYTAAMQPLGRYDPTIAPSIFKEVFGGQSSSVWLDSARPGGHHSRYSFMSVPSWSIRYDVESKTIIAQGNGKKTELFLGEQEQSASFWTWLDQAQQTLQKRCDTSKIGDLPFKTGFVGYFGYEMKYESLPQIAFPPNLNSENTKCGSSFPSSWFGFCDKALVIDHETSQWYTIGLVQRPGRNPTHLNAGYLSELMERLDTQVGISPSHLEEWTESVREKLNGMNATKPSGVVTNRLLPSMRPIDTSSEYMNKVERARELIAEGQSYEICLTTEFEGQLSEEDAENHFDFYTSLRARNPAPFSAFLQLDTVDSDGKPQSILSTSPEKFFGIDADGLVEMKPIKGTAARAGYGKGEKDILQRVRNGDRESIQWCKEEDEERIKRLHADAKERAENLMIVDLIRRDLLHSCRPESVKVTKLMAIESYETVHQLVTTVQGRKVPISSKSSTNDTAHDGIGTVEAIRQCFPPGSMTGAPKVRSVQLLEELEHAQPQRKARGVYSGALGWLGVDGAVNLNVVIRTVCLNGNKISVGAGGAITFHSKPAKEWQEVLDKVGAIAPVDFGGAKE</sequence>
<keyword evidence="5" id="KW-0808">Transferase</keyword>
<feature type="domain" description="Glutamine amidotransferase" evidence="10">
    <location>
        <begin position="73"/>
        <end position="255"/>
    </location>
</feature>
<dbReference type="CDD" id="cd01743">
    <property type="entry name" value="GATase1_Anthranilate_Synthase"/>
    <property type="match status" value="1"/>
</dbReference>
<evidence type="ECO:0000256" key="5">
    <source>
        <dbReference type="ARBA" id="ARBA00022679"/>
    </source>
</evidence>
<proteinExistence type="inferred from homology"/>
<evidence type="ECO:0000256" key="4">
    <source>
        <dbReference type="ARBA" id="ARBA00013139"/>
    </source>
</evidence>
<dbReference type="PANTHER" id="PTHR11236">
    <property type="entry name" value="AMINOBENZOATE/ANTHRANILATE SYNTHASE"/>
    <property type="match status" value="1"/>
</dbReference>
<keyword evidence="7" id="KW-0315">Glutamine amidotransferase</keyword>
<dbReference type="GeneID" id="37018912"/>
<gene>
    <name evidence="13" type="ORF">FA14DRAFT_141364</name>
</gene>
<dbReference type="EMBL" id="KZ819602">
    <property type="protein sequence ID" value="PWN37262.1"/>
    <property type="molecule type" value="Genomic_DNA"/>
</dbReference>
<dbReference type="EC" id="2.6.1.85" evidence="4"/>
<evidence type="ECO:0000256" key="8">
    <source>
        <dbReference type="ARBA" id="ARBA00031329"/>
    </source>
</evidence>
<dbReference type="PANTHER" id="PTHR11236:SF18">
    <property type="entry name" value="AMINODEOXYCHORISMATE SYNTHASE"/>
    <property type="match status" value="1"/>
</dbReference>
<dbReference type="InterPro" id="IPR006805">
    <property type="entry name" value="Anth_synth_I_N"/>
</dbReference>
<dbReference type="Pfam" id="PF00117">
    <property type="entry name" value="GATase"/>
    <property type="match status" value="1"/>
</dbReference>
<dbReference type="UniPathway" id="UPA00077">
    <property type="reaction ID" value="UER00149"/>
</dbReference>
<evidence type="ECO:0000259" key="12">
    <source>
        <dbReference type="Pfam" id="PF04715"/>
    </source>
</evidence>
<dbReference type="AlphaFoldDB" id="A0A316VI40"/>
<dbReference type="SUPFAM" id="SSF52317">
    <property type="entry name" value="Class I glutamine amidotransferase-like"/>
    <property type="match status" value="1"/>
</dbReference>
<dbReference type="InParanoid" id="A0A316VI40"/>
<feature type="domain" description="Anthranilate synthase component I N-terminal" evidence="12">
    <location>
        <begin position="346"/>
        <end position="490"/>
    </location>
</feature>
<evidence type="ECO:0000313" key="14">
    <source>
        <dbReference type="Proteomes" id="UP000245771"/>
    </source>
</evidence>
<evidence type="ECO:0000256" key="6">
    <source>
        <dbReference type="ARBA" id="ARBA00022909"/>
    </source>
</evidence>
<dbReference type="GO" id="GO:0005737">
    <property type="term" value="C:cytoplasm"/>
    <property type="evidence" value="ECO:0007669"/>
    <property type="project" value="TreeGrafter"/>
</dbReference>
<dbReference type="PRINTS" id="PR00096">
    <property type="entry name" value="GATASE"/>
</dbReference>
<name>A0A316VI40_9BASI</name>
<dbReference type="InterPro" id="IPR019999">
    <property type="entry name" value="Anth_synth_I-like"/>
</dbReference>
<comment type="similarity">
    <text evidence="3">In the C-terminal section; belongs to the anthranilate synthase component I family.</text>
</comment>
<dbReference type="GO" id="GO:0008153">
    <property type="term" value="P:4-aminobenzoate biosynthetic process"/>
    <property type="evidence" value="ECO:0007669"/>
    <property type="project" value="TreeGrafter"/>
</dbReference>
<dbReference type="GO" id="GO:0046820">
    <property type="term" value="F:4-amino-4-deoxychorismate synthase activity"/>
    <property type="evidence" value="ECO:0007669"/>
    <property type="project" value="UniProtKB-EC"/>
</dbReference>
<dbReference type="InterPro" id="IPR017926">
    <property type="entry name" value="GATASE"/>
</dbReference>
<dbReference type="Gene3D" id="3.60.120.10">
    <property type="entry name" value="Anthranilate synthase"/>
    <property type="match status" value="1"/>
</dbReference>
<evidence type="ECO:0000256" key="3">
    <source>
        <dbReference type="ARBA" id="ARBA00005970"/>
    </source>
</evidence>
<dbReference type="GO" id="GO:0046656">
    <property type="term" value="P:folic acid biosynthetic process"/>
    <property type="evidence" value="ECO:0007669"/>
    <property type="project" value="UniProtKB-KW"/>
</dbReference>
<feature type="domain" description="Chorismate-utilising enzyme C-terminal" evidence="11">
    <location>
        <begin position="566"/>
        <end position="870"/>
    </location>
</feature>
<evidence type="ECO:0000259" key="10">
    <source>
        <dbReference type="Pfam" id="PF00117"/>
    </source>
</evidence>
<dbReference type="OrthoDB" id="64220at2759"/>
<evidence type="ECO:0000259" key="11">
    <source>
        <dbReference type="Pfam" id="PF00425"/>
    </source>
</evidence>
<dbReference type="InterPro" id="IPR029062">
    <property type="entry name" value="Class_I_gatase-like"/>
</dbReference>
<protein>
    <recommendedName>
        <fullName evidence="4">aminodeoxychorismate synthase</fullName>
        <ecNumber evidence="4">2.6.1.85</ecNumber>
    </recommendedName>
    <alternativeName>
        <fullName evidence="8">Para-aminobenzoate synthase</fullName>
    </alternativeName>
    <alternativeName>
        <fullName evidence="9">p-aminobenzoic acid synthase</fullName>
    </alternativeName>
</protein>
<accession>A0A316VI40</accession>
<dbReference type="Pfam" id="PF04715">
    <property type="entry name" value="Anth_synt_I_N"/>
    <property type="match status" value="1"/>
</dbReference>
<dbReference type="STRING" id="1280837.A0A316VI40"/>
<dbReference type="GO" id="GO:0000162">
    <property type="term" value="P:L-tryptophan biosynthetic process"/>
    <property type="evidence" value="ECO:0007669"/>
    <property type="project" value="TreeGrafter"/>
</dbReference>